<comment type="caution">
    <text evidence="2">The sequence shown here is derived from an EMBL/GenBank/DDBJ whole genome shotgun (WGS) entry which is preliminary data.</text>
</comment>
<dbReference type="Proteomes" id="UP000187209">
    <property type="component" value="Unassembled WGS sequence"/>
</dbReference>
<feature type="compositionally biased region" description="Basic and acidic residues" evidence="1">
    <location>
        <begin position="46"/>
        <end position="71"/>
    </location>
</feature>
<keyword evidence="3" id="KW-1185">Reference proteome</keyword>
<proteinExistence type="predicted"/>
<evidence type="ECO:0000313" key="2">
    <source>
        <dbReference type="EMBL" id="OMJ81363.1"/>
    </source>
</evidence>
<sequence>MGTGKSTNTQISVVDSNAYQNNGEKNTENFVSSETNVLHIGNFRQTMDKKQLPKENSKNEMETSRSNKRDDLIEENL</sequence>
<dbReference type="AlphaFoldDB" id="A0A1R2BX31"/>
<organism evidence="2 3">
    <name type="scientific">Stentor coeruleus</name>
    <dbReference type="NCBI Taxonomy" id="5963"/>
    <lineage>
        <taxon>Eukaryota</taxon>
        <taxon>Sar</taxon>
        <taxon>Alveolata</taxon>
        <taxon>Ciliophora</taxon>
        <taxon>Postciliodesmatophora</taxon>
        <taxon>Heterotrichea</taxon>
        <taxon>Heterotrichida</taxon>
        <taxon>Stentoridae</taxon>
        <taxon>Stentor</taxon>
    </lineage>
</organism>
<accession>A0A1R2BX31</accession>
<protein>
    <submittedName>
        <fullName evidence="2">Uncharacterized protein</fullName>
    </submittedName>
</protein>
<reference evidence="2 3" key="1">
    <citation type="submission" date="2016-11" db="EMBL/GenBank/DDBJ databases">
        <title>The macronuclear genome of Stentor coeruleus: a giant cell with tiny introns.</title>
        <authorList>
            <person name="Slabodnick M."/>
            <person name="Ruby J.G."/>
            <person name="Reiff S.B."/>
            <person name="Swart E.C."/>
            <person name="Gosai S."/>
            <person name="Prabakaran S."/>
            <person name="Witkowska E."/>
            <person name="Larue G.E."/>
            <person name="Fisher S."/>
            <person name="Freeman R.M."/>
            <person name="Gunawardena J."/>
            <person name="Chu W."/>
            <person name="Stover N.A."/>
            <person name="Gregory B.D."/>
            <person name="Nowacki M."/>
            <person name="Derisi J."/>
            <person name="Roy S.W."/>
            <person name="Marshall W.F."/>
            <person name="Sood P."/>
        </authorList>
    </citation>
    <scope>NUCLEOTIDE SEQUENCE [LARGE SCALE GENOMIC DNA]</scope>
    <source>
        <strain evidence="2">WM001</strain>
    </source>
</reference>
<evidence type="ECO:0000256" key="1">
    <source>
        <dbReference type="SAM" id="MobiDB-lite"/>
    </source>
</evidence>
<gene>
    <name evidence="2" type="ORF">SteCoe_18220</name>
</gene>
<dbReference type="EMBL" id="MPUH01000384">
    <property type="protein sequence ID" value="OMJ81363.1"/>
    <property type="molecule type" value="Genomic_DNA"/>
</dbReference>
<feature type="region of interest" description="Disordered" evidence="1">
    <location>
        <begin position="1"/>
        <end position="77"/>
    </location>
</feature>
<name>A0A1R2BX31_9CILI</name>
<evidence type="ECO:0000313" key="3">
    <source>
        <dbReference type="Proteomes" id="UP000187209"/>
    </source>
</evidence>
<feature type="compositionally biased region" description="Polar residues" evidence="1">
    <location>
        <begin position="1"/>
        <end position="36"/>
    </location>
</feature>